<dbReference type="PANTHER" id="PTHR43086">
    <property type="entry name" value="VERY-LONG-CHAIN 3-OXOOACYL-COA REDUCTASE"/>
    <property type="match status" value="1"/>
</dbReference>
<comment type="similarity">
    <text evidence="3">Belongs to the short-chain dehydrogenases/reductases (SDR) family.</text>
</comment>
<protein>
    <submittedName>
        <fullName evidence="5">Uncharacterized protein</fullName>
    </submittedName>
</protein>
<keyword evidence="2" id="KW-0560">Oxidoreductase</keyword>
<evidence type="ECO:0000313" key="5">
    <source>
        <dbReference type="EMBL" id="KAG2381971.1"/>
    </source>
</evidence>
<keyword evidence="6" id="KW-1185">Reference proteome</keyword>
<dbReference type="PANTHER" id="PTHR43086:SF2">
    <property type="entry name" value="HYDROXYSTEROID DEHYDROGENASE-LIKE PROTEIN 1"/>
    <property type="match status" value="1"/>
</dbReference>
<dbReference type="SUPFAM" id="SSF51735">
    <property type="entry name" value="NAD(P)-binding Rossmann-fold domains"/>
    <property type="match status" value="1"/>
</dbReference>
<organism evidence="5 6">
    <name type="scientific">Naegleria lovaniensis</name>
    <name type="common">Amoeba</name>
    <dbReference type="NCBI Taxonomy" id="51637"/>
    <lineage>
        <taxon>Eukaryota</taxon>
        <taxon>Discoba</taxon>
        <taxon>Heterolobosea</taxon>
        <taxon>Tetramitia</taxon>
        <taxon>Eutetramitia</taxon>
        <taxon>Vahlkampfiidae</taxon>
        <taxon>Naegleria</taxon>
    </lineage>
</organism>
<evidence type="ECO:0000313" key="6">
    <source>
        <dbReference type="Proteomes" id="UP000816034"/>
    </source>
</evidence>
<dbReference type="Gene3D" id="3.40.50.720">
    <property type="entry name" value="NAD(P)-binding Rossmann-like Domain"/>
    <property type="match status" value="1"/>
</dbReference>
<dbReference type="InterPro" id="IPR002347">
    <property type="entry name" value="SDR_fam"/>
</dbReference>
<dbReference type="GO" id="GO:0016491">
    <property type="term" value="F:oxidoreductase activity"/>
    <property type="evidence" value="ECO:0007669"/>
    <property type="project" value="UniProtKB-KW"/>
</dbReference>
<dbReference type="EMBL" id="PYSW02000025">
    <property type="protein sequence ID" value="KAG2381971.1"/>
    <property type="molecule type" value="Genomic_DNA"/>
</dbReference>
<proteinExistence type="inferred from homology"/>
<sequence length="323" mass="35440">MTNVSAPVASSSCCGGLSCVVYGLGVILGLIILKRVVSFIYAHFIYKNSANYKNKWVLITGATAGIGEGFAHEFSKRGANIIMAVRSQSKADLLKQALESKYKNQVEIVIIDFESASRDDIKQALTTAIGTQRQIDVLVNNVGVNNTDNCPFPFLEQPEGDFDRLIKVNIHSVVSVTRAVLPFMSANGTILNLSSYTAKFPTPLMAVYAATKSFINAFGLALKYEVPKMQVYGLSPMWVKSEMTMIKKASLLMPEAITYAKQTVDKIGCPIGIEYGLTSTYWPHDLVVSLISLVPESLVMKQMKGFLSSLMKRLQAKKNAKKE</sequence>
<dbReference type="GO" id="GO:0005783">
    <property type="term" value="C:endoplasmic reticulum"/>
    <property type="evidence" value="ECO:0007669"/>
    <property type="project" value="TreeGrafter"/>
</dbReference>
<evidence type="ECO:0000256" key="2">
    <source>
        <dbReference type="ARBA" id="ARBA00023002"/>
    </source>
</evidence>
<dbReference type="InterPro" id="IPR036291">
    <property type="entry name" value="NAD(P)-bd_dom_sf"/>
</dbReference>
<keyword evidence="4" id="KW-0472">Membrane</keyword>
<comment type="caution">
    <text evidence="5">The sequence shown here is derived from an EMBL/GenBank/DDBJ whole genome shotgun (WGS) entry which is preliminary data.</text>
</comment>
<dbReference type="RefSeq" id="XP_044547650.1">
    <property type="nucleotide sequence ID" value="XM_044695549.1"/>
</dbReference>
<dbReference type="GO" id="GO:0030497">
    <property type="term" value="P:fatty acid elongation"/>
    <property type="evidence" value="ECO:0007669"/>
    <property type="project" value="TreeGrafter"/>
</dbReference>
<name>A0AA88GML8_NAELO</name>
<keyword evidence="4" id="KW-1133">Transmembrane helix</keyword>
<evidence type="ECO:0000256" key="1">
    <source>
        <dbReference type="ARBA" id="ARBA00022857"/>
    </source>
</evidence>
<dbReference type="AlphaFoldDB" id="A0AA88GML8"/>
<reference evidence="5 6" key="1">
    <citation type="journal article" date="2018" name="BMC Genomics">
        <title>The genome of Naegleria lovaniensis, the basis for a comparative approach to unravel pathogenicity factors of the human pathogenic amoeba N. fowleri.</title>
        <authorList>
            <person name="Liechti N."/>
            <person name="Schurch N."/>
            <person name="Bruggmann R."/>
            <person name="Wittwer M."/>
        </authorList>
    </citation>
    <scope>NUCLEOTIDE SEQUENCE [LARGE SCALE GENOMIC DNA]</scope>
    <source>
        <strain evidence="5 6">ATCC 30569</strain>
    </source>
</reference>
<dbReference type="PIRSF" id="PIRSF000126">
    <property type="entry name" value="11-beta-HSD1"/>
    <property type="match status" value="1"/>
</dbReference>
<keyword evidence="1" id="KW-0521">NADP</keyword>
<evidence type="ECO:0000256" key="4">
    <source>
        <dbReference type="SAM" id="Phobius"/>
    </source>
</evidence>
<dbReference type="GeneID" id="68098218"/>
<dbReference type="PRINTS" id="PR00081">
    <property type="entry name" value="GDHRDH"/>
</dbReference>
<gene>
    <name evidence="5" type="ORF">C9374_005763</name>
</gene>
<keyword evidence="4" id="KW-0812">Transmembrane</keyword>
<dbReference type="Proteomes" id="UP000816034">
    <property type="component" value="Unassembled WGS sequence"/>
</dbReference>
<dbReference type="PRINTS" id="PR00080">
    <property type="entry name" value="SDRFAMILY"/>
</dbReference>
<feature type="transmembrane region" description="Helical" evidence="4">
    <location>
        <begin position="20"/>
        <end position="46"/>
    </location>
</feature>
<evidence type="ECO:0000256" key="3">
    <source>
        <dbReference type="RuleBase" id="RU000363"/>
    </source>
</evidence>
<accession>A0AA88GML8</accession>
<dbReference type="Pfam" id="PF00106">
    <property type="entry name" value="adh_short"/>
    <property type="match status" value="1"/>
</dbReference>